<dbReference type="InterPro" id="IPR046348">
    <property type="entry name" value="SIS_dom_sf"/>
</dbReference>
<keyword evidence="7" id="KW-1185">Reference proteome</keyword>
<dbReference type="PROSITE" id="PS51463">
    <property type="entry name" value="P_GLUCOSE_ISOMERASE_3"/>
    <property type="match status" value="1"/>
</dbReference>
<dbReference type="InterPro" id="IPR035482">
    <property type="entry name" value="SIS_PGI_2"/>
</dbReference>
<dbReference type="AlphaFoldDB" id="A0AB94IXC1"/>
<dbReference type="Proteomes" id="UP000008957">
    <property type="component" value="Chromosome"/>
</dbReference>
<dbReference type="CDD" id="cd05016">
    <property type="entry name" value="SIS_PGI_2"/>
    <property type="match status" value="1"/>
</dbReference>
<sequence>MDGRIAGAQSVLENPAWVLSGLNYLHMNAGRGISVLMPYSDHLEKFGEWFAQLWGESLGKEGKGSTPVRALGAIDQHSQIQLYTSGPDDKLYTILTVEQDKRDIALPAAPEKALKKLSYLYGKSMDKLRNFEAQATAAALHKVGRPVAVLSIPALDARCLGALIHFYEYVTAMTGWLLNVNPFDQPGVEQGKKYTYGLMGREGFEADAEEVRTLSARTTERVAGL</sequence>
<name>A0AB94IXC1_9BACT</name>
<organism evidence="6 7">
    <name type="scientific">Fretibacterium fastidiosum</name>
    <dbReference type="NCBI Taxonomy" id="651822"/>
    <lineage>
        <taxon>Bacteria</taxon>
        <taxon>Thermotogati</taxon>
        <taxon>Synergistota</taxon>
        <taxon>Synergistia</taxon>
        <taxon>Synergistales</taxon>
        <taxon>Aminobacteriaceae</taxon>
        <taxon>Fretibacterium</taxon>
    </lineage>
</organism>
<protein>
    <recommendedName>
        <fullName evidence="1 5">Glucose-6-phosphate isomerase</fullName>
        <ecNumber evidence="1 5">5.3.1.9</ecNumber>
    </recommendedName>
</protein>
<keyword evidence="4 5" id="KW-0413">Isomerase</keyword>
<comment type="pathway">
    <text evidence="5">Carbohydrate degradation; glycolysis; D-glyceraldehyde 3-phosphate and glycerone phosphate from D-glucose: step 2/4.</text>
</comment>
<dbReference type="EC" id="5.3.1.9" evidence="1 5"/>
<reference evidence="7" key="1">
    <citation type="submission" date="2010-03" db="EMBL/GenBank/DDBJ databases">
        <title>The genome sequence of Synergistetes sp. SGP1.</title>
        <authorList>
            <consortium name="metaHIT consortium -- http://www.metahit.eu/"/>
            <person name="Pajon A."/>
            <person name="Turner K."/>
            <person name="Parkhill J."/>
            <person name="Wade W."/>
            <person name="Vartoukian S."/>
        </authorList>
    </citation>
    <scope>NUCLEOTIDE SEQUENCE [LARGE SCALE GENOMIC DNA]</scope>
    <source>
        <strain evidence="7">SGP1</strain>
    </source>
</reference>
<dbReference type="InterPro" id="IPR018189">
    <property type="entry name" value="Phosphoglucose_isomerase_CS"/>
</dbReference>
<dbReference type="GO" id="GO:0051156">
    <property type="term" value="P:glucose 6-phosphate metabolic process"/>
    <property type="evidence" value="ECO:0007669"/>
    <property type="project" value="TreeGrafter"/>
</dbReference>
<keyword evidence="2 5" id="KW-0312">Gluconeogenesis</keyword>
<dbReference type="GO" id="GO:0006096">
    <property type="term" value="P:glycolytic process"/>
    <property type="evidence" value="ECO:0007669"/>
    <property type="project" value="UniProtKB-KW"/>
</dbReference>
<dbReference type="GO" id="GO:0048029">
    <property type="term" value="F:monosaccharide binding"/>
    <property type="evidence" value="ECO:0007669"/>
    <property type="project" value="TreeGrafter"/>
</dbReference>
<gene>
    <name evidence="6" type="ORF">SY1_12720</name>
</gene>
<accession>A0AB94IXC1</accession>
<dbReference type="EMBL" id="FP929056">
    <property type="protein sequence ID" value="CBL28401.1"/>
    <property type="molecule type" value="Genomic_DNA"/>
</dbReference>
<dbReference type="PANTHER" id="PTHR11469:SF1">
    <property type="entry name" value="GLUCOSE-6-PHOSPHATE ISOMERASE"/>
    <property type="match status" value="1"/>
</dbReference>
<evidence type="ECO:0000256" key="5">
    <source>
        <dbReference type="RuleBase" id="RU000612"/>
    </source>
</evidence>
<evidence type="ECO:0000256" key="4">
    <source>
        <dbReference type="ARBA" id="ARBA00023235"/>
    </source>
</evidence>
<dbReference type="Pfam" id="PF00342">
    <property type="entry name" value="PGI"/>
    <property type="match status" value="1"/>
</dbReference>
<dbReference type="PROSITE" id="PS00174">
    <property type="entry name" value="P_GLUCOSE_ISOMERASE_2"/>
    <property type="match status" value="1"/>
</dbReference>
<dbReference type="PANTHER" id="PTHR11469">
    <property type="entry name" value="GLUCOSE-6-PHOSPHATE ISOMERASE"/>
    <property type="match status" value="1"/>
</dbReference>
<evidence type="ECO:0000313" key="7">
    <source>
        <dbReference type="Proteomes" id="UP000008957"/>
    </source>
</evidence>
<evidence type="ECO:0000256" key="3">
    <source>
        <dbReference type="ARBA" id="ARBA00023152"/>
    </source>
</evidence>
<dbReference type="GO" id="GO:0004347">
    <property type="term" value="F:glucose-6-phosphate isomerase activity"/>
    <property type="evidence" value="ECO:0007669"/>
    <property type="project" value="UniProtKB-EC"/>
</dbReference>
<proteinExistence type="inferred from homology"/>
<dbReference type="Gene3D" id="3.40.50.10490">
    <property type="entry name" value="Glucose-6-phosphate isomerase like protein, domain 1"/>
    <property type="match status" value="1"/>
</dbReference>
<keyword evidence="3 5" id="KW-0324">Glycolysis</keyword>
<dbReference type="SUPFAM" id="SSF53697">
    <property type="entry name" value="SIS domain"/>
    <property type="match status" value="1"/>
</dbReference>
<dbReference type="InterPro" id="IPR001672">
    <property type="entry name" value="G6P_Isomerase"/>
</dbReference>
<evidence type="ECO:0000256" key="1">
    <source>
        <dbReference type="ARBA" id="ARBA00011952"/>
    </source>
</evidence>
<dbReference type="PRINTS" id="PR00662">
    <property type="entry name" value="G6PISOMERASE"/>
</dbReference>
<evidence type="ECO:0000256" key="2">
    <source>
        <dbReference type="ARBA" id="ARBA00022432"/>
    </source>
</evidence>
<dbReference type="GO" id="GO:0006094">
    <property type="term" value="P:gluconeogenesis"/>
    <property type="evidence" value="ECO:0007669"/>
    <property type="project" value="UniProtKB-KW"/>
</dbReference>
<dbReference type="KEGG" id="sbr:SY1_12720"/>
<dbReference type="GO" id="GO:0005829">
    <property type="term" value="C:cytosol"/>
    <property type="evidence" value="ECO:0007669"/>
    <property type="project" value="TreeGrafter"/>
</dbReference>
<dbReference type="GO" id="GO:0097367">
    <property type="term" value="F:carbohydrate derivative binding"/>
    <property type="evidence" value="ECO:0007669"/>
    <property type="project" value="InterPro"/>
</dbReference>
<reference evidence="6 7" key="2">
    <citation type="submission" date="2010-03" db="EMBL/GenBank/DDBJ databases">
        <authorList>
            <person name="Pajon A."/>
        </authorList>
    </citation>
    <scope>NUCLEOTIDE SEQUENCE [LARGE SCALE GENOMIC DNA]</scope>
    <source>
        <strain evidence="6 7">SGP1</strain>
    </source>
</reference>
<comment type="similarity">
    <text evidence="5">Belongs to the GPI family.</text>
</comment>
<evidence type="ECO:0000313" key="6">
    <source>
        <dbReference type="EMBL" id="CBL28401.1"/>
    </source>
</evidence>
<comment type="catalytic activity">
    <reaction evidence="5">
        <text>alpha-D-glucose 6-phosphate = beta-D-fructose 6-phosphate</text>
        <dbReference type="Rhea" id="RHEA:11816"/>
        <dbReference type="ChEBI" id="CHEBI:57634"/>
        <dbReference type="ChEBI" id="CHEBI:58225"/>
        <dbReference type="EC" id="5.3.1.9"/>
    </reaction>
</comment>